<evidence type="ECO:0000313" key="1">
    <source>
        <dbReference type="EMBL" id="KKK47727.1"/>
    </source>
</evidence>
<feature type="non-terminal residue" evidence="1">
    <location>
        <position position="1"/>
    </location>
</feature>
<organism evidence="1">
    <name type="scientific">marine sediment metagenome</name>
    <dbReference type="NCBI Taxonomy" id="412755"/>
    <lineage>
        <taxon>unclassified sequences</taxon>
        <taxon>metagenomes</taxon>
        <taxon>ecological metagenomes</taxon>
    </lineage>
</organism>
<protein>
    <submittedName>
        <fullName evidence="1">Uncharacterized protein</fullName>
    </submittedName>
</protein>
<sequence>FQHAAFTSPLTVGDEVLILHPLLASLGTKATAAASGAVTTDDYAMAYIKQLVTLLLDGTIGLAQTVAWIRYFGDKLDDPSTGLTAIINTVVYYGNKLDSPTTGLEAIQNTIQAVAAYLASGTFGLGVLKALIETVDTVVDGIAAKLAGITLLNEWLGIIAGKQAGDATALTEMKATGAGSGTLDPTTDSVEALRDRGDAAWITATGFNTTVPDASGTAATLHGTTDGLIADVPTVSEFNARTLVAASYFDASTDEVITDAASRTASKATSVTVSDKTGFKLASDGLDQISAAEPTGKPTTFAGWVMWLVQRFRRSKLTEDTLTVEKEDGTAVTTQT</sequence>
<reference evidence="1" key="1">
    <citation type="journal article" date="2015" name="Nature">
        <title>Complex archaea that bridge the gap between prokaryotes and eukaryotes.</title>
        <authorList>
            <person name="Spang A."/>
            <person name="Saw J.H."/>
            <person name="Jorgensen S.L."/>
            <person name="Zaremba-Niedzwiedzka K."/>
            <person name="Martijn J."/>
            <person name="Lind A.E."/>
            <person name="van Eijk R."/>
            <person name="Schleper C."/>
            <person name="Guy L."/>
            <person name="Ettema T.J."/>
        </authorList>
    </citation>
    <scope>NUCLEOTIDE SEQUENCE</scope>
</reference>
<accession>A0A0F8VTQ7</accession>
<proteinExistence type="predicted"/>
<dbReference type="EMBL" id="LAZR01069426">
    <property type="protein sequence ID" value="KKK47727.1"/>
    <property type="molecule type" value="Genomic_DNA"/>
</dbReference>
<name>A0A0F8VTQ7_9ZZZZ</name>
<dbReference type="AlphaFoldDB" id="A0A0F8VTQ7"/>
<comment type="caution">
    <text evidence="1">The sequence shown here is derived from an EMBL/GenBank/DDBJ whole genome shotgun (WGS) entry which is preliminary data.</text>
</comment>
<feature type="non-terminal residue" evidence="1">
    <location>
        <position position="336"/>
    </location>
</feature>
<gene>
    <name evidence="1" type="ORF">LCGC14_3152260</name>
</gene>